<evidence type="ECO:0000256" key="1">
    <source>
        <dbReference type="SAM" id="MobiDB-lite"/>
    </source>
</evidence>
<feature type="non-terminal residue" evidence="2">
    <location>
        <position position="71"/>
    </location>
</feature>
<feature type="region of interest" description="Disordered" evidence="1">
    <location>
        <begin position="1"/>
        <end position="26"/>
    </location>
</feature>
<gene>
    <name evidence="2" type="ORF">BN2614_LOCUS1</name>
</gene>
<evidence type="ECO:0000313" key="2">
    <source>
        <dbReference type="EMBL" id="VCX40190.1"/>
    </source>
</evidence>
<reference evidence="2 3" key="1">
    <citation type="submission" date="2018-10" db="EMBL/GenBank/DDBJ databases">
        <authorList>
            <person name="Ekblom R."/>
            <person name="Jareborg N."/>
        </authorList>
    </citation>
    <scope>NUCLEOTIDE SEQUENCE [LARGE SCALE GENOMIC DNA]</scope>
    <source>
        <tissue evidence="2">Muscle</tissue>
    </source>
</reference>
<sequence length="71" mass="7898">GRDRNGQRPGTCGRGRPTCTQTSPFIPAWAGPAQDWERIILETPLCNEPQCHLRTPTLKQKRLLSAIRSGT</sequence>
<name>A0A9X9M9X3_GULGU</name>
<dbReference type="EMBL" id="CYRY02044964">
    <property type="protein sequence ID" value="VCX40190.1"/>
    <property type="molecule type" value="Genomic_DNA"/>
</dbReference>
<comment type="caution">
    <text evidence="2">The sequence shown here is derived from an EMBL/GenBank/DDBJ whole genome shotgun (WGS) entry which is preliminary data.</text>
</comment>
<organism evidence="2 3">
    <name type="scientific">Gulo gulo</name>
    <name type="common">Wolverine</name>
    <name type="synonym">Gluton</name>
    <dbReference type="NCBI Taxonomy" id="48420"/>
    <lineage>
        <taxon>Eukaryota</taxon>
        <taxon>Metazoa</taxon>
        <taxon>Chordata</taxon>
        <taxon>Craniata</taxon>
        <taxon>Vertebrata</taxon>
        <taxon>Euteleostomi</taxon>
        <taxon>Mammalia</taxon>
        <taxon>Eutheria</taxon>
        <taxon>Laurasiatheria</taxon>
        <taxon>Carnivora</taxon>
        <taxon>Caniformia</taxon>
        <taxon>Musteloidea</taxon>
        <taxon>Mustelidae</taxon>
        <taxon>Guloninae</taxon>
        <taxon>Gulo</taxon>
    </lineage>
</organism>
<keyword evidence="3" id="KW-1185">Reference proteome</keyword>
<dbReference type="AlphaFoldDB" id="A0A9X9M9X3"/>
<dbReference type="Proteomes" id="UP000269945">
    <property type="component" value="Unassembled WGS sequence"/>
</dbReference>
<protein>
    <submittedName>
        <fullName evidence="2">Uncharacterized protein</fullName>
    </submittedName>
</protein>
<evidence type="ECO:0000313" key="3">
    <source>
        <dbReference type="Proteomes" id="UP000269945"/>
    </source>
</evidence>
<accession>A0A9X9M9X3</accession>
<proteinExistence type="predicted"/>